<evidence type="ECO:0000313" key="3">
    <source>
        <dbReference type="EMBL" id="KAG6579268.1"/>
    </source>
</evidence>
<dbReference type="SMART" id="SM00338">
    <property type="entry name" value="BRLZ"/>
    <property type="match status" value="1"/>
</dbReference>
<accession>A0AAV6MDA5</accession>
<sequence length="310" mass="34187">MSAKLEESIIMANQEAVGGTAVRVCSPACSPRSRSSAVSCKESPMKIVNCPSLEHGSDGSDHEFSGEPASSQGSGFGNFGFGVSEGMNCPSSNADYYDVIVEQKIKSEEIGKFCMTKRKKEQNEGNVDLRSSKYQRSFVPAKTTNPQLSSCAVNEDEEKRKVRLIRNRESAQLSRQRKKTLCGGVGGQSENNKISYMLAEHAALKQQLSGCGMCQLPSPRIYPHLLMPPMSYPWVPCAPYVVKPQGSQVPLVHIPRLKPQQSTSTARKAVRRTKKVASVSFLGMLFFITLFGGLIPTVKRQIWKCWRSSW</sequence>
<dbReference type="GO" id="GO:0003700">
    <property type="term" value="F:DNA-binding transcription factor activity"/>
    <property type="evidence" value="ECO:0007669"/>
    <property type="project" value="InterPro"/>
</dbReference>
<feature type="transmembrane region" description="Helical" evidence="1">
    <location>
        <begin position="276"/>
        <end position="298"/>
    </location>
</feature>
<name>A0AAV6MDA5_9ROSI</name>
<evidence type="ECO:0000259" key="2">
    <source>
        <dbReference type="SMART" id="SM00338"/>
    </source>
</evidence>
<gene>
    <name evidence="3" type="primary">BZIP28</name>
    <name evidence="3" type="ORF">SDJN03_23716</name>
</gene>
<keyword evidence="1" id="KW-0472">Membrane</keyword>
<dbReference type="PANTHER" id="PTHR37616:SF1">
    <property type="entry name" value="BZIP TRANSCRIPTION FACTOR"/>
    <property type="match status" value="1"/>
</dbReference>
<dbReference type="InterPro" id="IPR004827">
    <property type="entry name" value="bZIP"/>
</dbReference>
<reference evidence="3 4" key="1">
    <citation type="journal article" date="2021" name="Hortic Res">
        <title>The domestication of Cucurbita argyrosperma as revealed by the genome of its wild relative.</title>
        <authorList>
            <person name="Barrera-Redondo J."/>
            <person name="Sanchez-de la Vega G."/>
            <person name="Aguirre-Liguori J.A."/>
            <person name="Castellanos-Morales G."/>
            <person name="Gutierrez-Guerrero Y.T."/>
            <person name="Aguirre-Dugua X."/>
            <person name="Aguirre-Planter E."/>
            <person name="Tenaillon M.I."/>
            <person name="Lira-Saade R."/>
            <person name="Eguiarte L.E."/>
        </authorList>
    </citation>
    <scope>NUCLEOTIDE SEQUENCE [LARGE SCALE GENOMIC DNA]</scope>
    <source>
        <strain evidence="3">JBR-2021</strain>
    </source>
</reference>
<dbReference type="EMBL" id="JAGKQH010000015">
    <property type="protein sequence ID" value="KAG6579268.1"/>
    <property type="molecule type" value="Genomic_DNA"/>
</dbReference>
<organism evidence="3 4">
    <name type="scientific">Cucurbita argyrosperma subsp. sororia</name>
    <dbReference type="NCBI Taxonomy" id="37648"/>
    <lineage>
        <taxon>Eukaryota</taxon>
        <taxon>Viridiplantae</taxon>
        <taxon>Streptophyta</taxon>
        <taxon>Embryophyta</taxon>
        <taxon>Tracheophyta</taxon>
        <taxon>Spermatophyta</taxon>
        <taxon>Magnoliopsida</taxon>
        <taxon>eudicotyledons</taxon>
        <taxon>Gunneridae</taxon>
        <taxon>Pentapetalae</taxon>
        <taxon>rosids</taxon>
        <taxon>fabids</taxon>
        <taxon>Cucurbitales</taxon>
        <taxon>Cucurbitaceae</taxon>
        <taxon>Cucurbiteae</taxon>
        <taxon>Cucurbita</taxon>
    </lineage>
</organism>
<evidence type="ECO:0000313" key="4">
    <source>
        <dbReference type="Proteomes" id="UP000685013"/>
    </source>
</evidence>
<comment type="caution">
    <text evidence="3">The sequence shown here is derived from an EMBL/GenBank/DDBJ whole genome shotgun (WGS) entry which is preliminary data.</text>
</comment>
<dbReference type="PANTHER" id="PTHR37616">
    <property type="entry name" value="BZIP TRANSCRIPTION FACTOR 60-LIKE"/>
    <property type="match status" value="1"/>
</dbReference>
<keyword evidence="1" id="KW-1133">Transmembrane helix</keyword>
<keyword evidence="4" id="KW-1185">Reference proteome</keyword>
<dbReference type="Proteomes" id="UP000685013">
    <property type="component" value="Chromosome 15"/>
</dbReference>
<protein>
    <submittedName>
        <fullName evidence="3">BZIP transcription factor 28</fullName>
    </submittedName>
</protein>
<dbReference type="AlphaFoldDB" id="A0AAV6MDA5"/>
<feature type="domain" description="BZIP" evidence="2">
    <location>
        <begin position="155"/>
        <end position="210"/>
    </location>
</feature>
<keyword evidence="1" id="KW-0812">Transmembrane</keyword>
<evidence type="ECO:0000256" key="1">
    <source>
        <dbReference type="SAM" id="Phobius"/>
    </source>
</evidence>
<proteinExistence type="predicted"/>
<feature type="non-terminal residue" evidence="3">
    <location>
        <position position="1"/>
    </location>
</feature>